<dbReference type="OrthoDB" id="2381017at2"/>
<accession>A0A0U5B0T4</accession>
<feature type="region of interest" description="Disordered" evidence="1">
    <location>
        <begin position="119"/>
        <end position="142"/>
    </location>
</feature>
<protein>
    <recommendedName>
        <fullName evidence="2">DUF7852 domain-containing protein</fullName>
    </recommendedName>
</protein>
<feature type="compositionally biased region" description="Basic and acidic residues" evidence="1">
    <location>
        <begin position="121"/>
        <end position="142"/>
    </location>
</feature>
<evidence type="ECO:0000313" key="4">
    <source>
        <dbReference type="Proteomes" id="UP000217696"/>
    </source>
</evidence>
<keyword evidence="4" id="KW-1185">Reference proteome</keyword>
<feature type="domain" description="DUF7852" evidence="2">
    <location>
        <begin position="18"/>
        <end position="118"/>
    </location>
</feature>
<name>A0A0U5B0T4_9BACL</name>
<dbReference type="InterPro" id="IPR054845">
    <property type="entry name" value="Exosporium_prot_C"/>
</dbReference>
<dbReference type="EMBL" id="AP017312">
    <property type="protein sequence ID" value="BAU27856.1"/>
    <property type="molecule type" value="Genomic_DNA"/>
</dbReference>
<dbReference type="NCBIfam" id="NF045794">
    <property type="entry name" value="CsxC_fam"/>
    <property type="match status" value="1"/>
</dbReference>
<evidence type="ECO:0000259" key="2">
    <source>
        <dbReference type="Pfam" id="PF25250"/>
    </source>
</evidence>
<dbReference type="InterPro" id="IPR057174">
    <property type="entry name" value="DUF7852"/>
</dbReference>
<proteinExistence type="predicted"/>
<dbReference type="Pfam" id="PF25250">
    <property type="entry name" value="DUF7852"/>
    <property type="match status" value="1"/>
</dbReference>
<evidence type="ECO:0000313" key="3">
    <source>
        <dbReference type="EMBL" id="BAU27856.1"/>
    </source>
</evidence>
<dbReference type="KEGG" id="asoc:CB4_02030"/>
<sequence length="277" mass="31747">MSSCENQGPIHFNPTASVEECDNKQLQVHSRTVTRASVPVLLGQFQIRTTLSANIHFPDPVLEIKDAKKVIKLTQCALLLSPADTDDDDRDDDDDRHRHDDLLIIKGFVRKNIQYATPMMGDHHHPGSHHPDSHHPDHPDHSCVRSDLRSLTCDVPFQCSSPITKRFTNKPIRPVTNARREFDFFRSRDLGMGFPEKDHLLSNDLSQFHQLSTQHYNPFPFCELVNSRILEWDESTNRETFNHANVGEGVFTNVVEKMRVQFTVNVFQNQIISGFKS</sequence>
<reference evidence="3 4" key="1">
    <citation type="submission" date="2015-12" db="EMBL/GenBank/DDBJ databases">
        <title>Genome sequence of Aneurinibacillus soli.</title>
        <authorList>
            <person name="Lee J.S."/>
            <person name="Lee K.C."/>
            <person name="Kim K.K."/>
            <person name="Lee B.W."/>
        </authorList>
    </citation>
    <scope>NUCLEOTIDE SEQUENCE [LARGE SCALE GENOMIC DNA]</scope>
    <source>
        <strain evidence="3 4">CB4</strain>
    </source>
</reference>
<evidence type="ECO:0000256" key="1">
    <source>
        <dbReference type="SAM" id="MobiDB-lite"/>
    </source>
</evidence>
<dbReference type="AlphaFoldDB" id="A0A0U5B0T4"/>
<dbReference type="Proteomes" id="UP000217696">
    <property type="component" value="Chromosome"/>
</dbReference>
<organism evidence="3 4">
    <name type="scientific">Aneurinibacillus soli</name>
    <dbReference type="NCBI Taxonomy" id="1500254"/>
    <lineage>
        <taxon>Bacteria</taxon>
        <taxon>Bacillati</taxon>
        <taxon>Bacillota</taxon>
        <taxon>Bacilli</taxon>
        <taxon>Bacillales</taxon>
        <taxon>Paenibacillaceae</taxon>
        <taxon>Aneurinibacillus group</taxon>
        <taxon>Aneurinibacillus</taxon>
    </lineage>
</organism>
<dbReference type="RefSeq" id="WP_096465522.1">
    <property type="nucleotide sequence ID" value="NZ_AP017312.1"/>
</dbReference>
<gene>
    <name evidence="3" type="ORF">CB4_02030</name>
</gene>